<dbReference type="EMBL" id="LYPB01000058">
    <property type="protein sequence ID" value="OAS19285.1"/>
    <property type="molecule type" value="Genomic_DNA"/>
</dbReference>
<evidence type="ECO:0000313" key="4">
    <source>
        <dbReference type="Proteomes" id="UP000078454"/>
    </source>
</evidence>
<feature type="domain" description="ORF6C" evidence="2">
    <location>
        <begin position="132"/>
        <end position="232"/>
    </location>
</feature>
<dbReference type="InterPro" id="IPR018878">
    <property type="entry name" value="ORF6C_dom"/>
</dbReference>
<evidence type="ECO:0000259" key="2">
    <source>
        <dbReference type="Pfam" id="PF10552"/>
    </source>
</evidence>
<keyword evidence="4" id="KW-1185">Reference proteome</keyword>
<feature type="domain" description="KilA-N DNA-binding" evidence="1">
    <location>
        <begin position="5"/>
        <end position="90"/>
    </location>
</feature>
<dbReference type="Pfam" id="PF10543">
    <property type="entry name" value="ORF6N"/>
    <property type="match status" value="1"/>
</dbReference>
<dbReference type="RefSeq" id="WP_068663683.1">
    <property type="nucleotide sequence ID" value="NZ_LYPB01000058.1"/>
</dbReference>
<organism evidence="3 4">
    <name type="scientific">Paenibacillus oryzisoli</name>
    <dbReference type="NCBI Taxonomy" id="1850517"/>
    <lineage>
        <taxon>Bacteria</taxon>
        <taxon>Bacillati</taxon>
        <taxon>Bacillota</taxon>
        <taxon>Bacilli</taxon>
        <taxon>Bacillales</taxon>
        <taxon>Paenibacillaceae</taxon>
        <taxon>Paenibacillus</taxon>
    </lineage>
</organism>
<evidence type="ECO:0008006" key="5">
    <source>
        <dbReference type="Google" id="ProtNLM"/>
    </source>
</evidence>
<dbReference type="InterPro" id="IPR018873">
    <property type="entry name" value="KilA-N_DNA-bd_domain"/>
</dbReference>
<proteinExistence type="predicted"/>
<gene>
    <name evidence="3" type="ORF">A8708_26610</name>
</gene>
<dbReference type="Pfam" id="PF10552">
    <property type="entry name" value="ORF6C"/>
    <property type="match status" value="1"/>
</dbReference>
<comment type="caution">
    <text evidence="3">The sequence shown here is derived from an EMBL/GenBank/DDBJ whole genome shotgun (WGS) entry which is preliminary data.</text>
</comment>
<dbReference type="AlphaFoldDB" id="A0A198ADX4"/>
<sequence>MGAMKIIEKNNERVLTTAQLAEVYGTDYKSISKNFNRNKQRYQEGKHYFLLQGEERQEFMLDYRQNDDSLKHAKHIFLWTAKGALLHAKSLGTDEAWNAYEQLVDDYFNKVEQLQRMNVPTQLPTTIEDILITALTNMKEMKFENQELKKAVNQLALVVDNEVILTKHQKSEIQQAVNRRQGELNREGYASAHFQGIYTTLKTHFNVPGYAEIKRSDFDKAMKIISGWYPKKAEE</sequence>
<evidence type="ECO:0000313" key="3">
    <source>
        <dbReference type="EMBL" id="OAS19285.1"/>
    </source>
</evidence>
<accession>A0A198ADX4</accession>
<protein>
    <recommendedName>
        <fullName evidence="5">Antirepressor</fullName>
    </recommendedName>
</protein>
<name>A0A198ADX4_9BACL</name>
<dbReference type="OrthoDB" id="9812611at2"/>
<dbReference type="STRING" id="1850517.A8708_26610"/>
<reference evidence="3 4" key="1">
    <citation type="submission" date="2016-05" db="EMBL/GenBank/DDBJ databases">
        <title>Paenibacillus sp. 1ZS3-15 nov., isolated from the rhizosphere soil.</title>
        <authorList>
            <person name="Zhang X.X."/>
            <person name="Zhang J."/>
        </authorList>
    </citation>
    <scope>NUCLEOTIDE SEQUENCE [LARGE SCALE GENOMIC DNA]</scope>
    <source>
        <strain evidence="3 4">1ZS3-15</strain>
    </source>
</reference>
<evidence type="ECO:0000259" key="1">
    <source>
        <dbReference type="Pfam" id="PF10543"/>
    </source>
</evidence>
<dbReference type="Proteomes" id="UP000078454">
    <property type="component" value="Unassembled WGS sequence"/>
</dbReference>